<comment type="caution">
    <text evidence="3">The sequence shown here is derived from an EMBL/GenBank/DDBJ whole genome shotgun (WGS) entry which is preliminary data.</text>
</comment>
<dbReference type="SUPFAM" id="SSF52768">
    <property type="entry name" value="Arginase/deacetylase"/>
    <property type="match status" value="1"/>
</dbReference>
<keyword evidence="1" id="KW-0479">Metal-binding</keyword>
<reference evidence="3 4" key="1">
    <citation type="journal article" date="2021" name="Nat. Commun.">
        <title>Genetic determinants of endophytism in the Arabidopsis root mycobiome.</title>
        <authorList>
            <person name="Mesny F."/>
            <person name="Miyauchi S."/>
            <person name="Thiergart T."/>
            <person name="Pickel B."/>
            <person name="Atanasova L."/>
            <person name="Karlsson M."/>
            <person name="Huettel B."/>
            <person name="Barry K.W."/>
            <person name="Haridas S."/>
            <person name="Chen C."/>
            <person name="Bauer D."/>
            <person name="Andreopoulos W."/>
            <person name="Pangilinan J."/>
            <person name="LaButti K."/>
            <person name="Riley R."/>
            <person name="Lipzen A."/>
            <person name="Clum A."/>
            <person name="Drula E."/>
            <person name="Henrissat B."/>
            <person name="Kohler A."/>
            <person name="Grigoriev I.V."/>
            <person name="Martin F.M."/>
            <person name="Hacquard S."/>
        </authorList>
    </citation>
    <scope>NUCLEOTIDE SEQUENCE [LARGE SCALE GENOMIC DNA]</scope>
    <source>
        <strain evidence="3 4">MPI-SDFR-AT-0080</strain>
    </source>
</reference>
<evidence type="ECO:0000313" key="3">
    <source>
        <dbReference type="EMBL" id="KAH7046753.1"/>
    </source>
</evidence>
<sequence length="229" mass="24520">MPSPNILLDQRYLWKSFSENGDQMRTDGVPSNQNRISRHLPSRSFHQDAGLNSYRPWAKVIDCGDIPITPIGNAVELRQMTEALTELSNRAAGTPERQAKPKPMALGGDHSSSLPALRALRTVHGAPLAVAAEFNYGSVFWKTSNEDLVLNGSSDDRQGCLRDLNIVGADIVEVAPAYDSLGGDTAVTAASLACEIITSWVLSGLSPSVDVPQTARPGSVVTPGLKTEL</sequence>
<dbReference type="InterPro" id="IPR006035">
    <property type="entry name" value="Ureohydrolase"/>
</dbReference>
<dbReference type="EMBL" id="JAGTJR010000017">
    <property type="protein sequence ID" value="KAH7046753.1"/>
    <property type="molecule type" value="Genomic_DNA"/>
</dbReference>
<organism evidence="3 4">
    <name type="scientific">Macrophomina phaseolina</name>
    <dbReference type="NCBI Taxonomy" id="35725"/>
    <lineage>
        <taxon>Eukaryota</taxon>
        <taxon>Fungi</taxon>
        <taxon>Dikarya</taxon>
        <taxon>Ascomycota</taxon>
        <taxon>Pezizomycotina</taxon>
        <taxon>Dothideomycetes</taxon>
        <taxon>Dothideomycetes incertae sedis</taxon>
        <taxon>Botryosphaeriales</taxon>
        <taxon>Botryosphaeriaceae</taxon>
        <taxon>Macrophomina</taxon>
    </lineage>
</organism>
<dbReference type="PANTHER" id="PTHR11358">
    <property type="entry name" value="ARGINASE/AGMATINASE"/>
    <property type="match status" value="1"/>
</dbReference>
<name>A0ABQ8G7J5_9PEZI</name>
<evidence type="ECO:0000256" key="2">
    <source>
        <dbReference type="ARBA" id="ARBA00022801"/>
    </source>
</evidence>
<gene>
    <name evidence="3" type="ORF">B0J12DRAFT_741717</name>
</gene>
<keyword evidence="4" id="KW-1185">Reference proteome</keyword>
<accession>A0ABQ8G7J5</accession>
<dbReference type="Gene3D" id="3.40.800.10">
    <property type="entry name" value="Ureohydrolase domain"/>
    <property type="match status" value="2"/>
</dbReference>
<dbReference type="PANTHER" id="PTHR11358:SF26">
    <property type="entry name" value="GUANIDINO ACID HYDROLASE, MITOCHONDRIAL"/>
    <property type="match status" value="1"/>
</dbReference>
<protein>
    <submittedName>
        <fullName evidence="3">Uncharacterized protein</fullName>
    </submittedName>
</protein>
<dbReference type="Pfam" id="PF00491">
    <property type="entry name" value="Arginase"/>
    <property type="match status" value="2"/>
</dbReference>
<dbReference type="Proteomes" id="UP000774617">
    <property type="component" value="Unassembled WGS sequence"/>
</dbReference>
<evidence type="ECO:0000256" key="1">
    <source>
        <dbReference type="ARBA" id="ARBA00022723"/>
    </source>
</evidence>
<keyword evidence="2" id="KW-0378">Hydrolase</keyword>
<dbReference type="InterPro" id="IPR023696">
    <property type="entry name" value="Ureohydrolase_dom_sf"/>
</dbReference>
<evidence type="ECO:0000313" key="4">
    <source>
        <dbReference type="Proteomes" id="UP000774617"/>
    </source>
</evidence>
<proteinExistence type="predicted"/>